<dbReference type="PANTHER" id="PTHR47947:SF39">
    <property type="entry name" value="CYTOCHROME P450"/>
    <property type="match status" value="1"/>
</dbReference>
<keyword evidence="5 7" id="KW-0408">Iron</keyword>
<dbReference type="CDD" id="cd20654">
    <property type="entry name" value="CYP82"/>
    <property type="match status" value="1"/>
</dbReference>
<organism evidence="9 10">
    <name type="scientific">Juglans regia</name>
    <name type="common">English walnut</name>
    <dbReference type="NCBI Taxonomy" id="51240"/>
    <lineage>
        <taxon>Eukaryota</taxon>
        <taxon>Viridiplantae</taxon>
        <taxon>Streptophyta</taxon>
        <taxon>Embryophyta</taxon>
        <taxon>Tracheophyta</taxon>
        <taxon>Spermatophyta</taxon>
        <taxon>Magnoliopsida</taxon>
        <taxon>eudicotyledons</taxon>
        <taxon>Gunneridae</taxon>
        <taxon>Pentapetalae</taxon>
        <taxon>rosids</taxon>
        <taxon>fabids</taxon>
        <taxon>Fagales</taxon>
        <taxon>Juglandaceae</taxon>
        <taxon>Juglans</taxon>
    </lineage>
</organism>
<evidence type="ECO:0000256" key="1">
    <source>
        <dbReference type="ARBA" id="ARBA00010617"/>
    </source>
</evidence>
<keyword evidence="2 7" id="KW-0349">Heme</keyword>
<dbReference type="FunFam" id="1.10.630.10:FF:000026">
    <property type="entry name" value="Cytochrome P450 82C4"/>
    <property type="match status" value="1"/>
</dbReference>
<keyword evidence="4 8" id="KW-0560">Oxidoreductase</keyword>
<dbReference type="GO" id="GO:0004497">
    <property type="term" value="F:monooxygenase activity"/>
    <property type="evidence" value="ECO:0007669"/>
    <property type="project" value="UniProtKB-KW"/>
</dbReference>
<gene>
    <name evidence="10" type="primary">LOC108991732</name>
</gene>
<dbReference type="AlphaFoldDB" id="A0A2I4EQH4"/>
<evidence type="ECO:0000313" key="9">
    <source>
        <dbReference type="Proteomes" id="UP000235220"/>
    </source>
</evidence>
<evidence type="ECO:0000256" key="8">
    <source>
        <dbReference type="RuleBase" id="RU000461"/>
    </source>
</evidence>
<evidence type="ECO:0000256" key="3">
    <source>
        <dbReference type="ARBA" id="ARBA00022723"/>
    </source>
</evidence>
<dbReference type="SUPFAM" id="SSF48264">
    <property type="entry name" value="Cytochrome P450"/>
    <property type="match status" value="1"/>
</dbReference>
<evidence type="ECO:0000256" key="5">
    <source>
        <dbReference type="ARBA" id="ARBA00023004"/>
    </source>
</evidence>
<evidence type="ECO:0000256" key="7">
    <source>
        <dbReference type="PIRSR" id="PIRSR602401-1"/>
    </source>
</evidence>
<protein>
    <submittedName>
        <fullName evidence="10">Cytochrome P450 CYP82D47-like</fullName>
    </submittedName>
</protein>
<evidence type="ECO:0000256" key="6">
    <source>
        <dbReference type="ARBA" id="ARBA00023033"/>
    </source>
</evidence>
<evidence type="ECO:0000313" key="10">
    <source>
        <dbReference type="RefSeq" id="XP_018821655.1"/>
    </source>
</evidence>
<keyword evidence="9" id="KW-1185">Reference proteome</keyword>
<keyword evidence="3 7" id="KW-0479">Metal-binding</keyword>
<sequence>MDFNLPNLNTIIAGLFSIIILSYFIQKRFGASMISRKPPEAAGGWPLIGHLHLLGGKSQLPHIVLGSLAEKYGSVFSIRIGMHSAVVISSWEMAKECFTTNDVALASHPKLAGAKHLGYDYVMFGFSPYGSYWREIRKIISLELLSNRRLELLKDVRASEMETSLKELYKVWTEKKDVSDGGGGGVSVEMKQWFGDLTLNVVLRMVAGKRYFGAAAAADKEAQRCQKAFREFFHLMGQFLVGDAIPYLGWMDLGGHVKAMKKTAKEMDCLATEWLEEHRKNRVSGESKEQLDFIDIMLSVLEGADLGDFDADTVNKSTCLNMISGGTDTTMVSLTWALSLLLNNRHALIKAQEELDMHVGRGRLVNEGDISNLFYLQAIVKEALRLYPPGPLSGPREATEDCTIGGFHVAKGTRVLVNLWKIQTDPKIWSEPLEFKPERFLTTHKDVDVKGQNFELIPFGSGRRACPGIAFGLQMLHLPLASLLHAFEISTPSNATVDMSATFGLTNIKSTPLDVVLKPRLSPNLYV</sequence>
<keyword evidence="6 8" id="KW-0503">Monooxygenase</keyword>
<accession>A0A2I4EQH4</accession>
<dbReference type="GeneID" id="108991732"/>
<dbReference type="PANTHER" id="PTHR47947">
    <property type="entry name" value="CYTOCHROME P450 82C3-RELATED"/>
    <property type="match status" value="1"/>
</dbReference>
<feature type="binding site" description="axial binding residue" evidence="7">
    <location>
        <position position="466"/>
    </location>
    <ligand>
        <name>heme</name>
        <dbReference type="ChEBI" id="CHEBI:30413"/>
    </ligand>
    <ligandPart>
        <name>Fe</name>
        <dbReference type="ChEBI" id="CHEBI:18248"/>
    </ligandPart>
</feature>
<dbReference type="GO" id="GO:0005506">
    <property type="term" value="F:iron ion binding"/>
    <property type="evidence" value="ECO:0007669"/>
    <property type="project" value="InterPro"/>
</dbReference>
<proteinExistence type="inferred from homology"/>
<dbReference type="OrthoDB" id="2789670at2759"/>
<dbReference type="InterPro" id="IPR017972">
    <property type="entry name" value="Cyt_P450_CS"/>
</dbReference>
<dbReference type="Pfam" id="PF00067">
    <property type="entry name" value="p450"/>
    <property type="match status" value="1"/>
</dbReference>
<evidence type="ECO:0000256" key="4">
    <source>
        <dbReference type="ARBA" id="ARBA00023002"/>
    </source>
</evidence>
<reference evidence="10" key="1">
    <citation type="submission" date="2025-08" db="UniProtKB">
        <authorList>
            <consortium name="RefSeq"/>
        </authorList>
    </citation>
    <scope>IDENTIFICATION</scope>
    <source>
        <tissue evidence="10">Leaves</tissue>
    </source>
</reference>
<dbReference type="SMR" id="A0A2I4EQH4"/>
<dbReference type="Gene3D" id="1.10.630.10">
    <property type="entry name" value="Cytochrome P450"/>
    <property type="match status" value="1"/>
</dbReference>
<dbReference type="PROSITE" id="PS00086">
    <property type="entry name" value="CYTOCHROME_P450"/>
    <property type="match status" value="1"/>
</dbReference>
<comment type="similarity">
    <text evidence="1 8">Belongs to the cytochrome P450 family.</text>
</comment>
<dbReference type="PRINTS" id="PR00385">
    <property type="entry name" value="P450"/>
</dbReference>
<dbReference type="Proteomes" id="UP000235220">
    <property type="component" value="Chromosome 15"/>
</dbReference>
<dbReference type="RefSeq" id="XP_018821655.1">
    <property type="nucleotide sequence ID" value="XM_018966110.2"/>
</dbReference>
<dbReference type="STRING" id="51240.A0A2I4EQH4"/>
<dbReference type="KEGG" id="jre:108991732"/>
<dbReference type="GO" id="GO:0020037">
    <property type="term" value="F:heme binding"/>
    <property type="evidence" value="ECO:0007669"/>
    <property type="project" value="InterPro"/>
</dbReference>
<comment type="cofactor">
    <cofactor evidence="7">
        <name>heme</name>
        <dbReference type="ChEBI" id="CHEBI:30413"/>
    </cofactor>
</comment>
<dbReference type="Gramene" id="Jr15_05930_p1">
    <property type="protein sequence ID" value="cds.Jr15_05930_p1"/>
    <property type="gene ID" value="Jr15_05930"/>
</dbReference>
<dbReference type="InterPro" id="IPR002401">
    <property type="entry name" value="Cyt_P450_E_grp-I"/>
</dbReference>
<dbReference type="GO" id="GO:0016705">
    <property type="term" value="F:oxidoreductase activity, acting on paired donors, with incorporation or reduction of molecular oxygen"/>
    <property type="evidence" value="ECO:0007669"/>
    <property type="project" value="InterPro"/>
</dbReference>
<name>A0A2I4EQH4_JUGRE</name>
<dbReference type="InterPro" id="IPR036396">
    <property type="entry name" value="Cyt_P450_sf"/>
</dbReference>
<dbReference type="InterPro" id="IPR050651">
    <property type="entry name" value="Plant_Cytochrome_P450_Monoox"/>
</dbReference>
<evidence type="ECO:0000256" key="2">
    <source>
        <dbReference type="ARBA" id="ARBA00022617"/>
    </source>
</evidence>
<dbReference type="PRINTS" id="PR00463">
    <property type="entry name" value="EP450I"/>
</dbReference>
<dbReference type="InterPro" id="IPR001128">
    <property type="entry name" value="Cyt_P450"/>
</dbReference>